<dbReference type="InterPro" id="IPR011231">
    <property type="entry name" value="Phage_VT1-Sakai_H0018"/>
</dbReference>
<dbReference type="OrthoDB" id="5460296at2"/>
<keyword evidence="2" id="KW-1185">Reference proteome</keyword>
<dbReference type="RefSeq" id="WP_092225569.1">
    <property type="nucleotide sequence ID" value="NZ_FNJI01000036.1"/>
</dbReference>
<evidence type="ECO:0000313" key="1">
    <source>
        <dbReference type="EMBL" id="SDP69665.1"/>
    </source>
</evidence>
<proteinExistence type="predicted"/>
<name>A0A1H0UU99_9BACT</name>
<dbReference type="STRING" id="91360.SAMN05660330_03715"/>
<dbReference type="Proteomes" id="UP000199073">
    <property type="component" value="Unassembled WGS sequence"/>
</dbReference>
<accession>A0A1H0UU99</accession>
<sequence>MATNHVQKGNVMTWTNGTSADVAAGDVVEVGTLIGVALGDIADGAEGEVAIAEVWTLPKEAPLVISQGDQVYWDDTAGEIDKTDTNTAAGKAFADAASAATTVKVLLNV</sequence>
<gene>
    <name evidence="1" type="ORF">SAMN05660330_03715</name>
</gene>
<evidence type="ECO:0000313" key="2">
    <source>
        <dbReference type="Proteomes" id="UP000199073"/>
    </source>
</evidence>
<dbReference type="PIRSF" id="PIRSF030771">
    <property type="entry name" value="UCP030771"/>
    <property type="match status" value="1"/>
</dbReference>
<organism evidence="1 2">
    <name type="scientific">Desulforhopalus singaporensis</name>
    <dbReference type="NCBI Taxonomy" id="91360"/>
    <lineage>
        <taxon>Bacteria</taxon>
        <taxon>Pseudomonadati</taxon>
        <taxon>Thermodesulfobacteriota</taxon>
        <taxon>Desulfobulbia</taxon>
        <taxon>Desulfobulbales</taxon>
        <taxon>Desulfocapsaceae</taxon>
        <taxon>Desulforhopalus</taxon>
    </lineage>
</organism>
<reference evidence="1 2" key="1">
    <citation type="submission" date="2016-10" db="EMBL/GenBank/DDBJ databases">
        <authorList>
            <person name="de Groot N.N."/>
        </authorList>
    </citation>
    <scope>NUCLEOTIDE SEQUENCE [LARGE SCALE GENOMIC DNA]</scope>
    <source>
        <strain evidence="1 2">DSM 12130</strain>
    </source>
</reference>
<protein>
    <submittedName>
        <fullName evidence="1">Predicted phage recombinase, RecA/RadA family</fullName>
    </submittedName>
</protein>
<dbReference type="Pfam" id="PF09956">
    <property type="entry name" value="Phage_cement_2"/>
    <property type="match status" value="1"/>
</dbReference>
<dbReference type="EMBL" id="FNJI01000036">
    <property type="protein sequence ID" value="SDP69665.1"/>
    <property type="molecule type" value="Genomic_DNA"/>
</dbReference>
<dbReference type="AlphaFoldDB" id="A0A1H0UU99"/>